<accession>A0AAD7CM42</accession>
<dbReference type="Proteomes" id="UP001221757">
    <property type="component" value="Unassembled WGS sequence"/>
</dbReference>
<proteinExistence type="predicted"/>
<dbReference type="AlphaFoldDB" id="A0AAD7CM42"/>
<evidence type="ECO:0000313" key="2">
    <source>
        <dbReference type="Proteomes" id="UP001221757"/>
    </source>
</evidence>
<feature type="non-terminal residue" evidence="1">
    <location>
        <position position="711"/>
    </location>
</feature>
<dbReference type="EMBL" id="JARKIE010000344">
    <property type="protein sequence ID" value="KAJ7652643.1"/>
    <property type="molecule type" value="Genomic_DNA"/>
</dbReference>
<reference evidence="1" key="1">
    <citation type="submission" date="2023-03" db="EMBL/GenBank/DDBJ databases">
        <title>Massive genome expansion in bonnet fungi (Mycena s.s.) driven by repeated elements and novel gene families across ecological guilds.</title>
        <authorList>
            <consortium name="Lawrence Berkeley National Laboratory"/>
            <person name="Harder C.B."/>
            <person name="Miyauchi S."/>
            <person name="Viragh M."/>
            <person name="Kuo A."/>
            <person name="Thoen E."/>
            <person name="Andreopoulos B."/>
            <person name="Lu D."/>
            <person name="Skrede I."/>
            <person name="Drula E."/>
            <person name="Henrissat B."/>
            <person name="Morin E."/>
            <person name="Kohler A."/>
            <person name="Barry K."/>
            <person name="LaButti K."/>
            <person name="Morin E."/>
            <person name="Salamov A."/>
            <person name="Lipzen A."/>
            <person name="Mereny Z."/>
            <person name="Hegedus B."/>
            <person name="Baldrian P."/>
            <person name="Stursova M."/>
            <person name="Weitz H."/>
            <person name="Taylor A."/>
            <person name="Grigoriev I.V."/>
            <person name="Nagy L.G."/>
            <person name="Martin F."/>
            <person name="Kauserud H."/>
        </authorList>
    </citation>
    <scope>NUCLEOTIDE SEQUENCE</scope>
    <source>
        <strain evidence="1">CBHHK067</strain>
    </source>
</reference>
<sequence length="711" mass="78587">KLTHRGSYPPQARALARKLERHGCSQEFVGIVIEDVCKAAGVRVNRRMSRRTVGRCIGEGGVAAKIQLAHEIMDAPSLTASSDGTSHRNIEYQGRHVTLRVPNYVDDSPPIPRVRLLGVDSDTDHSSETQVKVLVSALTEISDLFNRCPSLRQDEIKMSLNTFFSKLKAMHGDHAADGKKNHRIVGEIKKELGLLDLGARQILATAPEELKLVVEAANDAKIAEAGGQAAWDELSKEEQEQASSRTAAEIKTAFGLEVYEQMTDDEQRAFDMLLWGGCCMHKELNAAKGGSEGMKAWWKAHPDIQGPTLLANRDNAATLGDMTKINEETNSAQRRALNASEAGGVKTTLLAGALFNHANDKKGLQDTHVIYFQGIKPNGKSKRFPDTSTTRYGSNLDGAAELIVYLKAYITLLEQVRDKKEKGELNHLESNVYRALHDPATLTEFCAMIIYALTVSWPYSIRVRGPGTENVNLLDLGPLHHDLKAHIRRIIENPDIIFGNDLTPNPESCTLDGGPWHYPEAFAAVQKLAPSLPHLRDVAIAFFEGTLPVWERFTAEFDEGGMIDGLSDEEKLDVFMPTTNDANEGILGSIRWDKRTKVNASTHAFNARAMFRRNNTQAYMDANFGAEHHAYIMHEHRRMDASGRVQAKAEAIRSHNATVAKEKADKRKATKTKKDKAAQAAAAVTLITDKTYLAKLTKGELEEQLSGHRLL</sequence>
<gene>
    <name evidence="1" type="ORF">B0H17DRAFT_869410</name>
</gene>
<evidence type="ECO:0000313" key="1">
    <source>
        <dbReference type="EMBL" id="KAJ7652643.1"/>
    </source>
</evidence>
<organism evidence="1 2">
    <name type="scientific">Mycena rosella</name>
    <name type="common">Pink bonnet</name>
    <name type="synonym">Agaricus rosellus</name>
    <dbReference type="NCBI Taxonomy" id="1033263"/>
    <lineage>
        <taxon>Eukaryota</taxon>
        <taxon>Fungi</taxon>
        <taxon>Dikarya</taxon>
        <taxon>Basidiomycota</taxon>
        <taxon>Agaricomycotina</taxon>
        <taxon>Agaricomycetes</taxon>
        <taxon>Agaricomycetidae</taxon>
        <taxon>Agaricales</taxon>
        <taxon>Marasmiineae</taxon>
        <taxon>Mycenaceae</taxon>
        <taxon>Mycena</taxon>
    </lineage>
</organism>
<keyword evidence="2" id="KW-1185">Reference proteome</keyword>
<feature type="non-terminal residue" evidence="1">
    <location>
        <position position="1"/>
    </location>
</feature>
<name>A0AAD7CM42_MYCRO</name>
<comment type="caution">
    <text evidence="1">The sequence shown here is derived from an EMBL/GenBank/DDBJ whole genome shotgun (WGS) entry which is preliminary data.</text>
</comment>
<protein>
    <submittedName>
        <fullName evidence="1">Uncharacterized protein</fullName>
    </submittedName>
</protein>